<organism evidence="3 4">
    <name type="scientific">Phytohabitans rumicis</name>
    <dbReference type="NCBI Taxonomy" id="1076125"/>
    <lineage>
        <taxon>Bacteria</taxon>
        <taxon>Bacillati</taxon>
        <taxon>Actinomycetota</taxon>
        <taxon>Actinomycetes</taxon>
        <taxon>Micromonosporales</taxon>
        <taxon>Micromonosporaceae</taxon>
    </lineage>
</organism>
<keyword evidence="4" id="KW-1185">Reference proteome</keyword>
<reference evidence="3 4" key="1">
    <citation type="submission" date="2020-03" db="EMBL/GenBank/DDBJ databases">
        <title>Whole genome shotgun sequence of Phytohabitans rumicis NBRC 108638.</title>
        <authorList>
            <person name="Komaki H."/>
            <person name="Tamura T."/>
        </authorList>
    </citation>
    <scope>NUCLEOTIDE SEQUENCE [LARGE SCALE GENOMIC DNA]</scope>
    <source>
        <strain evidence="3 4">NBRC 108638</strain>
    </source>
</reference>
<protein>
    <recommendedName>
        <fullName evidence="5">Lipoprotein</fullName>
    </recommendedName>
</protein>
<evidence type="ECO:0000256" key="1">
    <source>
        <dbReference type="SAM" id="MobiDB-lite"/>
    </source>
</evidence>
<comment type="caution">
    <text evidence="3">The sequence shown here is derived from an EMBL/GenBank/DDBJ whole genome shotgun (WGS) entry which is preliminary data.</text>
</comment>
<feature type="compositionally biased region" description="Polar residues" evidence="1">
    <location>
        <begin position="153"/>
        <end position="167"/>
    </location>
</feature>
<keyword evidence="2" id="KW-0732">Signal</keyword>
<evidence type="ECO:0000256" key="2">
    <source>
        <dbReference type="SAM" id="SignalP"/>
    </source>
</evidence>
<proteinExistence type="predicted"/>
<dbReference type="AlphaFoldDB" id="A0A6V8L412"/>
<name>A0A6V8L412_9ACTN</name>
<accession>A0A6V8L412</accession>
<dbReference type="Proteomes" id="UP000482960">
    <property type="component" value="Unassembled WGS sequence"/>
</dbReference>
<reference evidence="3 4" key="2">
    <citation type="submission" date="2020-03" db="EMBL/GenBank/DDBJ databases">
        <authorList>
            <person name="Ichikawa N."/>
            <person name="Kimura A."/>
            <person name="Kitahashi Y."/>
            <person name="Uohara A."/>
        </authorList>
    </citation>
    <scope>NUCLEOTIDE SEQUENCE [LARGE SCALE GENOMIC DNA]</scope>
    <source>
        <strain evidence="3 4">NBRC 108638</strain>
    </source>
</reference>
<dbReference type="RefSeq" id="WP_173077007.1">
    <property type="nucleotide sequence ID" value="NZ_BAABJB010000002.1"/>
</dbReference>
<evidence type="ECO:0000313" key="4">
    <source>
        <dbReference type="Proteomes" id="UP000482960"/>
    </source>
</evidence>
<feature type="signal peptide" evidence="2">
    <location>
        <begin position="1"/>
        <end position="20"/>
    </location>
</feature>
<evidence type="ECO:0000313" key="3">
    <source>
        <dbReference type="EMBL" id="GFJ89379.1"/>
    </source>
</evidence>
<dbReference type="PROSITE" id="PS51257">
    <property type="entry name" value="PROKAR_LIPOPROTEIN"/>
    <property type="match status" value="1"/>
</dbReference>
<sequence length="198" mass="21053">MTRTRAAIVAAGITLSFLLAGCGGDEAPAVATAATGGPTASASPGNGSGSVAEYVEAQRKWVACMREQGFDFPDPDAKGQIHFSDDDNRKNKANPQNIAAQEACEQFQMEVPAALEPEEEPATPEQIANRREYAKCMRENGQPDYPDPDANGNFPQNWGSGEASPQEQAVTIRAMQICDPVLQGRPEGTPNPNATYQG</sequence>
<feature type="chain" id="PRO_5038426144" description="Lipoprotein" evidence="2">
    <location>
        <begin position="21"/>
        <end position="198"/>
    </location>
</feature>
<evidence type="ECO:0008006" key="5">
    <source>
        <dbReference type="Google" id="ProtNLM"/>
    </source>
</evidence>
<dbReference type="EMBL" id="BLPG01000001">
    <property type="protein sequence ID" value="GFJ89379.1"/>
    <property type="molecule type" value="Genomic_DNA"/>
</dbReference>
<gene>
    <name evidence="3" type="ORF">Prum_030210</name>
</gene>
<feature type="region of interest" description="Disordered" evidence="1">
    <location>
        <begin position="138"/>
        <end position="167"/>
    </location>
</feature>